<feature type="region of interest" description="Disordered" evidence="1">
    <location>
        <begin position="44"/>
        <end position="72"/>
    </location>
</feature>
<dbReference type="InterPro" id="IPR056633">
    <property type="entry name" value="DUF7731"/>
</dbReference>
<evidence type="ECO:0000313" key="5">
    <source>
        <dbReference type="Proteomes" id="UP000652761"/>
    </source>
</evidence>
<keyword evidence="2" id="KW-0812">Transmembrane</keyword>
<dbReference type="Proteomes" id="UP000652761">
    <property type="component" value="Unassembled WGS sequence"/>
</dbReference>
<keyword evidence="5" id="KW-1185">Reference proteome</keyword>
<evidence type="ECO:0000256" key="2">
    <source>
        <dbReference type="SAM" id="Phobius"/>
    </source>
</evidence>
<organism evidence="4 5">
    <name type="scientific">Colocasia esculenta</name>
    <name type="common">Wild taro</name>
    <name type="synonym">Arum esculentum</name>
    <dbReference type="NCBI Taxonomy" id="4460"/>
    <lineage>
        <taxon>Eukaryota</taxon>
        <taxon>Viridiplantae</taxon>
        <taxon>Streptophyta</taxon>
        <taxon>Embryophyta</taxon>
        <taxon>Tracheophyta</taxon>
        <taxon>Spermatophyta</taxon>
        <taxon>Magnoliopsida</taxon>
        <taxon>Liliopsida</taxon>
        <taxon>Araceae</taxon>
        <taxon>Aroideae</taxon>
        <taxon>Colocasieae</taxon>
        <taxon>Colocasia</taxon>
    </lineage>
</organism>
<evidence type="ECO:0000313" key="4">
    <source>
        <dbReference type="EMBL" id="MQL77628.1"/>
    </source>
</evidence>
<keyword evidence="2" id="KW-1133">Transmembrane helix</keyword>
<name>A0A843U1Y1_COLES</name>
<evidence type="ECO:0000256" key="1">
    <source>
        <dbReference type="SAM" id="MobiDB-lite"/>
    </source>
</evidence>
<feature type="domain" description="DUF7731" evidence="3">
    <location>
        <begin position="199"/>
        <end position="283"/>
    </location>
</feature>
<proteinExistence type="predicted"/>
<sequence>MVKAGAVGADAATSAPPSSPAAAPDLGGCCPACYESLVLPSRPPLNHHHAHDRAESSAHAMEDPGSPSHSISIASEAGHHGDCCAPSPTKCADGEQHRGHCLHEEEPALLHDVCAHKKDEISKVRGSHVSCEKPIVCTATCHSHHICRDFRKRPVATCCRSYCSDYSWSGCKRGDMCCTAAGVPNGGGLPQLKEILLFFMNKKICRRLFQILGAEGAIKVPFDATDAYCGGPCLSETNLVLKCIDDILYNFRFYNGASVRDVRYALHRGCGHGGRRGDFGLADRIDGAGLGYGGYYHGDYDGDYYFDAGNMLVVSLTVLVMLVSSCVLLLWVF</sequence>
<feature type="region of interest" description="Disordered" evidence="1">
    <location>
        <begin position="1"/>
        <end position="22"/>
    </location>
</feature>
<dbReference type="Pfam" id="PF24865">
    <property type="entry name" value="DUF7731"/>
    <property type="match status" value="1"/>
</dbReference>
<dbReference type="PANTHER" id="PTHR34366">
    <property type="entry name" value="OS07G0289901 PROTEIN-RELATED"/>
    <property type="match status" value="1"/>
</dbReference>
<dbReference type="EMBL" id="NMUH01000358">
    <property type="protein sequence ID" value="MQL77628.1"/>
    <property type="molecule type" value="Genomic_DNA"/>
</dbReference>
<dbReference type="AlphaFoldDB" id="A0A843U1Y1"/>
<dbReference type="PANTHER" id="PTHR34366:SF2">
    <property type="entry name" value="OS07G0289901 PROTEIN"/>
    <property type="match status" value="1"/>
</dbReference>
<protein>
    <recommendedName>
        <fullName evidence="3">DUF7731 domain-containing protein</fullName>
    </recommendedName>
</protein>
<keyword evidence="2" id="KW-0472">Membrane</keyword>
<feature type="transmembrane region" description="Helical" evidence="2">
    <location>
        <begin position="311"/>
        <end position="332"/>
    </location>
</feature>
<reference evidence="4" key="1">
    <citation type="submission" date="2017-07" db="EMBL/GenBank/DDBJ databases">
        <title>Taro Niue Genome Assembly and Annotation.</title>
        <authorList>
            <person name="Atibalentja N."/>
            <person name="Keating K."/>
            <person name="Fields C.J."/>
        </authorList>
    </citation>
    <scope>NUCLEOTIDE SEQUENCE</scope>
    <source>
        <strain evidence="4">Niue_2</strain>
        <tissue evidence="4">Leaf</tissue>
    </source>
</reference>
<gene>
    <name evidence="4" type="ORF">Taro_010037</name>
</gene>
<dbReference type="OrthoDB" id="1843925at2759"/>
<evidence type="ECO:0000259" key="3">
    <source>
        <dbReference type="Pfam" id="PF24865"/>
    </source>
</evidence>
<accession>A0A843U1Y1</accession>
<comment type="caution">
    <text evidence="4">The sequence shown here is derived from an EMBL/GenBank/DDBJ whole genome shotgun (WGS) entry which is preliminary data.</text>
</comment>
<feature type="compositionally biased region" description="Basic and acidic residues" evidence="1">
    <location>
        <begin position="52"/>
        <end position="62"/>
    </location>
</feature>